<reference evidence="2 4" key="1">
    <citation type="submission" date="2017-09" db="EMBL/GenBank/DDBJ databases">
        <title>FDA dAtabase for Regulatory Grade micrObial Sequences (FDA-ARGOS): Supporting development and validation of Infectious Disease Dx tests.</title>
        <authorList>
            <person name="Minogue T."/>
            <person name="Wolcott M."/>
            <person name="Wasieloski L."/>
            <person name="Aguilar W."/>
            <person name="Moore D."/>
            <person name="Tallon L."/>
            <person name="Sadzewicz L."/>
            <person name="Ott S."/>
            <person name="Zhao X."/>
            <person name="Nagaraj S."/>
            <person name="Vavikolanu K."/>
            <person name="Aluvathingal J."/>
            <person name="Nadendla S."/>
            <person name="Sichtig H."/>
        </authorList>
    </citation>
    <scope>NUCLEOTIDE SEQUENCE [LARGE SCALE GENOMIC DNA]</scope>
    <source>
        <strain evidence="2 4">FDAARGOS_392</strain>
        <plasmid evidence="4">Plasmid unnamed</plasmid>
        <plasmid evidence="2">unnamed</plasmid>
    </source>
</reference>
<accession>A0A291E5Q6</accession>
<feature type="transmembrane region" description="Helical" evidence="1">
    <location>
        <begin position="109"/>
        <end position="130"/>
    </location>
</feature>
<dbReference type="Pfam" id="PF11188">
    <property type="entry name" value="DUF2975"/>
    <property type="match status" value="1"/>
</dbReference>
<keyword evidence="1" id="KW-0472">Membrane</keyword>
<evidence type="ECO:0000313" key="3">
    <source>
        <dbReference type="EMBL" id="SQC92197.1"/>
    </source>
</evidence>
<geneLocation type="plasmid" evidence="2">
    <name>unnamed</name>
</geneLocation>
<evidence type="ECO:0000313" key="4">
    <source>
        <dbReference type="Proteomes" id="UP000217979"/>
    </source>
</evidence>
<keyword evidence="2" id="KW-0614">Plasmid</keyword>
<feature type="transmembrane region" description="Helical" evidence="1">
    <location>
        <begin position="68"/>
        <end position="89"/>
    </location>
</feature>
<dbReference type="AlphaFoldDB" id="A0A291E5Q6"/>
<dbReference type="Proteomes" id="UP000217979">
    <property type="component" value="Plasmid unnamed"/>
</dbReference>
<proteinExistence type="predicted"/>
<gene>
    <name evidence="2" type="ORF">CO704_25285</name>
    <name evidence="3" type="ORF">NCTC12120_05389</name>
</gene>
<keyword evidence="1" id="KW-1133">Transmembrane helix</keyword>
<organism evidence="2 4">
    <name type="scientific">Cedecea neteri</name>
    <dbReference type="NCBI Taxonomy" id="158822"/>
    <lineage>
        <taxon>Bacteria</taxon>
        <taxon>Pseudomonadati</taxon>
        <taxon>Pseudomonadota</taxon>
        <taxon>Gammaproteobacteria</taxon>
        <taxon>Enterobacterales</taxon>
        <taxon>Enterobacteriaceae</taxon>
        <taxon>Cedecea</taxon>
    </lineage>
</organism>
<reference evidence="3 5" key="2">
    <citation type="submission" date="2018-06" db="EMBL/GenBank/DDBJ databases">
        <authorList>
            <consortium name="Pathogen Informatics"/>
            <person name="Doyle S."/>
        </authorList>
    </citation>
    <scope>NUCLEOTIDE SEQUENCE [LARGE SCALE GENOMIC DNA]</scope>
    <source>
        <strain evidence="3 5">NCTC12120</strain>
    </source>
</reference>
<feature type="transmembrane region" description="Helical" evidence="1">
    <location>
        <begin position="150"/>
        <end position="169"/>
    </location>
</feature>
<keyword evidence="1" id="KW-0812">Transmembrane</keyword>
<sequence length="179" mass="20483">MGKKKMVSKSKMIFWCRFMEIALLIGLISTPILGQVFSWLQAGNDVPVMGGVIHKEFEIFPGSHPNTAASAICNLLRDCIFSLMFWHFYKVFKDIRAGVVFSQQQIKRISISGWCFIVLSIYSIISDMFLSLLQSPEENRQYYFQVDNLIYTPIGIGLVILSYVLQLATEIKEEQELVI</sequence>
<dbReference type="EMBL" id="CP023526">
    <property type="protein sequence ID" value="ATF95405.1"/>
    <property type="molecule type" value="Genomic_DNA"/>
</dbReference>
<name>A0A291E5Q6_9ENTR</name>
<dbReference type="InterPro" id="IPR021354">
    <property type="entry name" value="DUF2975"/>
</dbReference>
<dbReference type="EMBL" id="UAVU01000009">
    <property type="protein sequence ID" value="SQC92197.1"/>
    <property type="molecule type" value="Genomic_DNA"/>
</dbReference>
<evidence type="ECO:0000256" key="1">
    <source>
        <dbReference type="SAM" id="Phobius"/>
    </source>
</evidence>
<evidence type="ECO:0000313" key="5">
    <source>
        <dbReference type="Proteomes" id="UP000251197"/>
    </source>
</evidence>
<dbReference type="Proteomes" id="UP000251197">
    <property type="component" value="Unassembled WGS sequence"/>
</dbReference>
<protein>
    <submittedName>
        <fullName evidence="2">DUF2975 domain-containing protein</fullName>
    </submittedName>
    <submittedName>
        <fullName evidence="3">Protein of uncharacterized function (DUF2975)</fullName>
    </submittedName>
</protein>
<evidence type="ECO:0000313" key="2">
    <source>
        <dbReference type="EMBL" id="ATF95405.1"/>
    </source>
</evidence>